<dbReference type="GO" id="GO:0003676">
    <property type="term" value="F:nucleic acid binding"/>
    <property type="evidence" value="ECO:0007669"/>
    <property type="project" value="InterPro"/>
</dbReference>
<dbReference type="SUPFAM" id="SSF56672">
    <property type="entry name" value="DNA/RNA polymerases"/>
    <property type="match status" value="1"/>
</dbReference>
<gene>
    <name evidence="5" type="ORF">Tci_030480</name>
</gene>
<evidence type="ECO:0000256" key="2">
    <source>
        <dbReference type="SAM" id="Coils"/>
    </source>
</evidence>
<dbReference type="InterPro" id="IPR013103">
    <property type="entry name" value="RVT_2"/>
</dbReference>
<dbReference type="InterPro" id="IPR036397">
    <property type="entry name" value="RNaseH_sf"/>
</dbReference>
<evidence type="ECO:0000259" key="4">
    <source>
        <dbReference type="PROSITE" id="PS50994"/>
    </source>
</evidence>
<dbReference type="GO" id="GO:0004190">
    <property type="term" value="F:aspartic-type endopeptidase activity"/>
    <property type="evidence" value="ECO:0007669"/>
    <property type="project" value="UniProtKB-KW"/>
</dbReference>
<evidence type="ECO:0000313" key="5">
    <source>
        <dbReference type="EMBL" id="GEU58502.1"/>
    </source>
</evidence>
<dbReference type="InterPro" id="IPR001584">
    <property type="entry name" value="Integrase_cat-core"/>
</dbReference>
<dbReference type="PANTHER" id="PTHR11439:SF495">
    <property type="entry name" value="REVERSE TRANSCRIPTASE, RNA-DEPENDENT DNA POLYMERASE-RELATED"/>
    <property type="match status" value="1"/>
</dbReference>
<keyword evidence="1" id="KW-0378">Hydrolase</keyword>
<dbReference type="PANTHER" id="PTHR11439">
    <property type="entry name" value="GAG-POL-RELATED RETROTRANSPOSON"/>
    <property type="match status" value="1"/>
</dbReference>
<dbReference type="InterPro" id="IPR054722">
    <property type="entry name" value="PolX-like_BBD"/>
</dbReference>
<dbReference type="InterPro" id="IPR012337">
    <property type="entry name" value="RNaseH-like_sf"/>
</dbReference>
<protein>
    <submittedName>
        <fullName evidence="5">Retrovirus-related Pol polyprotein from transposon TNT 1-94</fullName>
    </submittedName>
</protein>
<reference evidence="5" key="1">
    <citation type="journal article" date="2019" name="Sci. Rep.">
        <title>Draft genome of Tanacetum cinerariifolium, the natural source of mosquito coil.</title>
        <authorList>
            <person name="Yamashiro T."/>
            <person name="Shiraishi A."/>
            <person name="Satake H."/>
            <person name="Nakayama K."/>
        </authorList>
    </citation>
    <scope>NUCLEOTIDE SEQUENCE</scope>
</reference>
<feature type="compositionally biased region" description="Basic and acidic residues" evidence="3">
    <location>
        <begin position="583"/>
        <end position="611"/>
    </location>
</feature>
<keyword evidence="1" id="KW-0064">Aspartyl protease</keyword>
<evidence type="ECO:0000256" key="3">
    <source>
        <dbReference type="SAM" id="MobiDB-lite"/>
    </source>
</evidence>
<proteinExistence type="predicted"/>
<dbReference type="Pfam" id="PF22936">
    <property type="entry name" value="Pol_BBD"/>
    <property type="match status" value="1"/>
</dbReference>
<keyword evidence="1" id="KW-0645">Protease</keyword>
<name>A0A6L2LD19_TANCI</name>
<feature type="region of interest" description="Disordered" evidence="3">
    <location>
        <begin position="580"/>
        <end position="611"/>
    </location>
</feature>
<dbReference type="AlphaFoldDB" id="A0A6L2LD19"/>
<sequence>MRNKPDIDNLDIDDLYNNLKVYEADIKGSYGSSSNSQNVTFVSIESTSSTNELNAAYSVSIATGHKQIDQDDLEEIDLKRQVAMLSMRVKQFYKKTGRKLEFNGKEPVGFDKTKVECFNCHRRGHFAKGYKIAKNSGNRSRDVGNAGYRGRDNEEEVTEFALMDFNSNPSSSSSLNSECKKLRKANLEIVGYQYGLESIEGKLCVHQQNEVIYEEKIRALEYDVKDKSNLLKYTQKQLDEVLREKEDLKAKLEKFETSLKNLTKLLDSQISEKVKTGLGYDSQFNEKEVLDVKEEEVTETVFDNRSSDEENSIANDSVFRPTHIPAKIDFVKDVVTRSGRIPISDAKPKATASTSAAKPVNIVGPNQSVNFSKSRISTVKGNGVTAVKTLAGCVWRPRVNEIDQIFKDNRWIYTCVDYGHPRQALKNKVIVDSGCSRHMTGNKAYLVDYQEINDGGFVAFGSSRGVKREYSNARTPQQNRVAKRKNRTLIEAARTMIADSLLPITFWPEAVNTACYVLNRALVTKSHNKIPYELLNGRKPRLDFMRPFGCPVIILNTLDPLGKFKERKFLINTMSSISSTFKSSDDKAVDDKPKDDTGSKTVKEPVNKEDQAYRDELDRLMSQEKEASDAADALRKEFERGCMDQKVATKAGSTNSFNIVSNPVNVASTSGTFSAGRPSSPYPDAFIPANTLLHAMQEELLQFSLQKVWRLVDLPYGKKVIGTKWVYRNKKNERGIVVRNKARLVAQGHKQEERIDYDEVFTPVVRIEAIRIFLAFASFLGFIVYQMDVKSAFLYDTIEKEVYVSQPPGFIDPQFLNKVYKVEKALSGLHQAPRAWYEIYFTFLLQIGYKRGKIDKSSFIKKDKDDIMLVQVYVDDIIFRSTKKSLCSTPIETQKPLVKDEEAADVDVHLYRSMIRSLMYLTASRPEIMFAVCACSRFQVTPKLSHLHAVKLIFRYLKGQPKLGLWYPRDSQFDLEAYSDSVYARANLDKKSTIGGC</sequence>
<evidence type="ECO:0000256" key="1">
    <source>
        <dbReference type="ARBA" id="ARBA00022750"/>
    </source>
</evidence>
<organism evidence="5">
    <name type="scientific">Tanacetum cinerariifolium</name>
    <name type="common">Dalmatian daisy</name>
    <name type="synonym">Chrysanthemum cinerariifolium</name>
    <dbReference type="NCBI Taxonomy" id="118510"/>
    <lineage>
        <taxon>Eukaryota</taxon>
        <taxon>Viridiplantae</taxon>
        <taxon>Streptophyta</taxon>
        <taxon>Embryophyta</taxon>
        <taxon>Tracheophyta</taxon>
        <taxon>Spermatophyta</taxon>
        <taxon>Magnoliopsida</taxon>
        <taxon>eudicotyledons</taxon>
        <taxon>Gunneridae</taxon>
        <taxon>Pentapetalae</taxon>
        <taxon>asterids</taxon>
        <taxon>campanulids</taxon>
        <taxon>Asterales</taxon>
        <taxon>Asteraceae</taxon>
        <taxon>Asteroideae</taxon>
        <taxon>Anthemideae</taxon>
        <taxon>Anthemidinae</taxon>
        <taxon>Tanacetum</taxon>
    </lineage>
</organism>
<dbReference type="PROSITE" id="PS50994">
    <property type="entry name" value="INTEGRASE"/>
    <property type="match status" value="1"/>
</dbReference>
<dbReference type="SUPFAM" id="SSF53098">
    <property type="entry name" value="Ribonuclease H-like"/>
    <property type="match status" value="1"/>
</dbReference>
<feature type="coiled-coil region" evidence="2">
    <location>
        <begin position="231"/>
        <end position="272"/>
    </location>
</feature>
<dbReference type="GO" id="GO:0015074">
    <property type="term" value="P:DNA integration"/>
    <property type="evidence" value="ECO:0007669"/>
    <property type="project" value="InterPro"/>
</dbReference>
<feature type="domain" description="Integrase catalytic" evidence="4">
    <location>
        <begin position="355"/>
        <end position="539"/>
    </location>
</feature>
<comment type="caution">
    <text evidence="5">The sequence shown here is derived from an EMBL/GenBank/DDBJ whole genome shotgun (WGS) entry which is preliminary data.</text>
</comment>
<dbReference type="InterPro" id="IPR043502">
    <property type="entry name" value="DNA/RNA_pol_sf"/>
</dbReference>
<accession>A0A6L2LD19</accession>
<dbReference type="EMBL" id="BKCJ010004014">
    <property type="protein sequence ID" value="GEU58502.1"/>
    <property type="molecule type" value="Genomic_DNA"/>
</dbReference>
<dbReference type="Pfam" id="PF07727">
    <property type="entry name" value="RVT_2"/>
    <property type="match status" value="1"/>
</dbReference>
<dbReference type="Gene3D" id="3.30.420.10">
    <property type="entry name" value="Ribonuclease H-like superfamily/Ribonuclease H"/>
    <property type="match status" value="1"/>
</dbReference>
<keyword evidence="2" id="KW-0175">Coiled coil</keyword>